<evidence type="ECO:0000256" key="2">
    <source>
        <dbReference type="ARBA" id="ARBA00022475"/>
    </source>
</evidence>
<keyword evidence="8" id="KW-1185">Reference proteome</keyword>
<comment type="subcellular location">
    <subcellularLocation>
        <location evidence="1">Cell membrane</location>
        <topology evidence="1">Multi-pass membrane protein</topology>
    </subcellularLocation>
</comment>
<protein>
    <submittedName>
        <fullName evidence="7">Lysine transporter LysE</fullName>
    </submittedName>
</protein>
<dbReference type="GO" id="GO:0015171">
    <property type="term" value="F:amino acid transmembrane transporter activity"/>
    <property type="evidence" value="ECO:0007669"/>
    <property type="project" value="TreeGrafter"/>
</dbReference>
<dbReference type="GO" id="GO:0005886">
    <property type="term" value="C:plasma membrane"/>
    <property type="evidence" value="ECO:0007669"/>
    <property type="project" value="UniProtKB-SubCell"/>
</dbReference>
<feature type="transmembrane region" description="Helical" evidence="6">
    <location>
        <begin position="111"/>
        <end position="136"/>
    </location>
</feature>
<evidence type="ECO:0000256" key="1">
    <source>
        <dbReference type="ARBA" id="ARBA00004651"/>
    </source>
</evidence>
<feature type="transmembrane region" description="Helical" evidence="6">
    <location>
        <begin position="142"/>
        <end position="164"/>
    </location>
</feature>
<comment type="caution">
    <text evidence="7">The sequence shown here is derived from an EMBL/GenBank/DDBJ whole genome shotgun (WGS) entry which is preliminary data.</text>
</comment>
<feature type="transmembrane region" description="Helical" evidence="6">
    <location>
        <begin position="6"/>
        <end position="26"/>
    </location>
</feature>
<keyword evidence="2" id="KW-1003">Cell membrane</keyword>
<feature type="transmembrane region" description="Helical" evidence="6">
    <location>
        <begin position="176"/>
        <end position="197"/>
    </location>
</feature>
<organism evidence="7 8">
    <name type="scientific">Caryophanon latum</name>
    <dbReference type="NCBI Taxonomy" id="33977"/>
    <lineage>
        <taxon>Bacteria</taxon>
        <taxon>Bacillati</taxon>
        <taxon>Bacillota</taxon>
        <taxon>Bacilli</taxon>
        <taxon>Bacillales</taxon>
        <taxon>Caryophanaceae</taxon>
        <taxon>Caryophanon</taxon>
    </lineage>
</organism>
<feature type="transmembrane region" description="Helical" evidence="6">
    <location>
        <begin position="70"/>
        <end position="90"/>
    </location>
</feature>
<dbReference type="RefSeq" id="WP_066464591.1">
    <property type="nucleotide sequence ID" value="NZ_MATO01000036.1"/>
</dbReference>
<evidence type="ECO:0000256" key="4">
    <source>
        <dbReference type="ARBA" id="ARBA00022989"/>
    </source>
</evidence>
<dbReference type="InterPro" id="IPR001123">
    <property type="entry name" value="LeuE-type"/>
</dbReference>
<name>A0A1C0YTV0_9BACL</name>
<proteinExistence type="predicted"/>
<evidence type="ECO:0000256" key="6">
    <source>
        <dbReference type="SAM" id="Phobius"/>
    </source>
</evidence>
<accession>A0A1C0YTV0</accession>
<dbReference type="PANTHER" id="PTHR30086:SF20">
    <property type="entry name" value="ARGININE EXPORTER PROTEIN ARGO-RELATED"/>
    <property type="match status" value="1"/>
</dbReference>
<dbReference type="OrthoDB" id="5638726at2"/>
<dbReference type="Proteomes" id="UP000093482">
    <property type="component" value="Unassembled WGS sequence"/>
</dbReference>
<evidence type="ECO:0000313" key="7">
    <source>
        <dbReference type="EMBL" id="OCS90583.1"/>
    </source>
</evidence>
<dbReference type="EMBL" id="MATO01000036">
    <property type="protein sequence ID" value="OCS90583.1"/>
    <property type="molecule type" value="Genomic_DNA"/>
</dbReference>
<evidence type="ECO:0000313" key="8">
    <source>
        <dbReference type="Proteomes" id="UP000093482"/>
    </source>
</evidence>
<dbReference type="Pfam" id="PF01810">
    <property type="entry name" value="LysE"/>
    <property type="match status" value="1"/>
</dbReference>
<reference evidence="7 8" key="1">
    <citation type="submission" date="2016-07" db="EMBL/GenBank/DDBJ databases">
        <title>Caryophanon latum genome sequencing.</title>
        <authorList>
            <person name="Verma A."/>
            <person name="Pal Y."/>
            <person name="Krishnamurthi S."/>
        </authorList>
    </citation>
    <scope>NUCLEOTIDE SEQUENCE [LARGE SCALE GENOMIC DNA]</scope>
    <source>
        <strain evidence="7 8">DSM 14151</strain>
    </source>
</reference>
<keyword evidence="5 6" id="KW-0472">Membrane</keyword>
<evidence type="ECO:0000256" key="3">
    <source>
        <dbReference type="ARBA" id="ARBA00022692"/>
    </source>
</evidence>
<evidence type="ECO:0000256" key="5">
    <source>
        <dbReference type="ARBA" id="ARBA00023136"/>
    </source>
</evidence>
<feature type="transmembrane region" description="Helical" evidence="6">
    <location>
        <begin position="38"/>
        <end position="64"/>
    </location>
</feature>
<sequence length="200" mass="21895">MDVILHGIILAFGLILPLGVQNVFIFTQGATQHTRRKAIPAVVTAAACDTLLILIAIFGLSFILLQHETLRTVVMSVGIFFLLYMAYSIWHATPSMNMNEEALSTKKQIMFAASVSILNPHALLDIVGVIGTSALAYDGTKLFLFATACIIVSWIWFFALMLAGSYLKTLRHAQTVLVRINKCSALFIVGMALYLAIGLF</sequence>
<dbReference type="AlphaFoldDB" id="A0A1C0YTV0"/>
<gene>
    <name evidence="7" type="ORF">A6K76_11030</name>
</gene>
<keyword evidence="4 6" id="KW-1133">Transmembrane helix</keyword>
<keyword evidence="3 6" id="KW-0812">Transmembrane</keyword>
<dbReference type="PANTHER" id="PTHR30086">
    <property type="entry name" value="ARGININE EXPORTER PROTEIN ARGO"/>
    <property type="match status" value="1"/>
</dbReference>